<dbReference type="VEuPathDB" id="FungiDB:PGUG_02206"/>
<dbReference type="HOGENOM" id="CLU_012712_4_2_1"/>
<organism evidence="4 5">
    <name type="scientific">Meyerozyma guilliermondii (strain ATCC 6260 / CBS 566 / DSM 6381 / JCM 1539 / NBRC 10279 / NRRL Y-324)</name>
    <name type="common">Yeast</name>
    <name type="synonym">Candida guilliermondii</name>
    <dbReference type="NCBI Taxonomy" id="294746"/>
    <lineage>
        <taxon>Eukaryota</taxon>
        <taxon>Fungi</taxon>
        <taxon>Dikarya</taxon>
        <taxon>Ascomycota</taxon>
        <taxon>Saccharomycotina</taxon>
        <taxon>Pichiomycetes</taxon>
        <taxon>Debaryomycetaceae</taxon>
        <taxon>Meyerozyma</taxon>
    </lineage>
</organism>
<dbReference type="Pfam" id="PF04428">
    <property type="entry name" value="Choline_kin_N"/>
    <property type="match status" value="1"/>
</dbReference>
<dbReference type="SUPFAM" id="SSF56112">
    <property type="entry name" value="Protein kinase-like (PK-like)"/>
    <property type="match status" value="1"/>
</dbReference>
<dbReference type="GeneID" id="5127987"/>
<dbReference type="InterPro" id="IPR007521">
    <property type="entry name" value="Choline_kin_N"/>
</dbReference>
<dbReference type="OMA" id="CEQVINW"/>
<dbReference type="AlphaFoldDB" id="A5DG05"/>
<dbReference type="Gene3D" id="3.90.1200.10">
    <property type="match status" value="1"/>
</dbReference>
<dbReference type="GO" id="GO:0005737">
    <property type="term" value="C:cytoplasm"/>
    <property type="evidence" value="ECO:0007669"/>
    <property type="project" value="TreeGrafter"/>
</dbReference>
<dbReference type="InParanoid" id="A5DG05"/>
<evidence type="ECO:0000313" key="4">
    <source>
        <dbReference type="EMBL" id="EDK38108.2"/>
    </source>
</evidence>
<dbReference type="GO" id="GO:0004103">
    <property type="term" value="F:choline kinase activity"/>
    <property type="evidence" value="ECO:0007669"/>
    <property type="project" value="TreeGrafter"/>
</dbReference>
<comment type="similarity">
    <text evidence="1">Belongs to the choline/ethanolamine kinase family.</text>
</comment>
<dbReference type="RefSeq" id="XP_001486535.2">
    <property type="nucleotide sequence ID" value="XM_001486485.1"/>
</dbReference>
<proteinExistence type="inferred from homology"/>
<dbReference type="FunCoup" id="A5DG05">
    <property type="interactions" value="365"/>
</dbReference>
<feature type="compositionally biased region" description="Low complexity" evidence="2">
    <location>
        <begin position="41"/>
        <end position="53"/>
    </location>
</feature>
<dbReference type="Gene3D" id="3.30.200.20">
    <property type="entry name" value="Phosphorylase Kinase, domain 1"/>
    <property type="match status" value="1"/>
</dbReference>
<dbReference type="GO" id="GO:0004305">
    <property type="term" value="F:ethanolamine kinase activity"/>
    <property type="evidence" value="ECO:0007669"/>
    <property type="project" value="TreeGrafter"/>
</dbReference>
<dbReference type="eggNOG" id="KOG2686">
    <property type="taxonomic scope" value="Eukaryota"/>
</dbReference>
<keyword evidence="5" id="KW-1185">Reference proteome</keyword>
<dbReference type="PANTHER" id="PTHR22603:SF93">
    <property type="entry name" value="RE24176P"/>
    <property type="match status" value="1"/>
</dbReference>
<accession>A5DG05</accession>
<dbReference type="Proteomes" id="UP000001997">
    <property type="component" value="Unassembled WGS sequence"/>
</dbReference>
<sequence>MHAHRRCACMHAREYQDHFVSRLLTTMSQPHSRSRSRSRHSAASSRSTSATRRPSLRRRSLSASSLTKLLLTSTTVDSDSSIPTVSATIDNTLPLDFFKSDLVGVIKALKVSKWHKRQLIPAQLSVQRISGALTNSIYKLEYKDPVSNVNLPALLLRVYGKNVDSVVDRDTELEVLIKLSQKKIGPRLLGIFINGRIEQFLEGYVTLNRLQIRDAVISQMIARRMKDLHYKLELDDKDRKGIPATWKFILRWLDLFERTILPTWDNFDHREAFLTDYRKFRDAVLRYRKWLFDQYEEDISTNLRFCHNDTQYGNLLLHDSFSPEDIIVPQESSSLTSTTNKKDTNLAVIDFEYSGPNFPAYDLVNHFCEWMSDYHNEECSYYIHHDRYPTQLEQLNLIKSYVEYDFHYPSSNYKTNANVDVTSVTDILQYEIRKLYNECILWRPTVSIFWCLWGLIQNGPENDTTTDDLGSRKEEQGVGATYSISTGVDALQLDENVVVEDEITSSDDSFEYLKYAQQKASLMWGDLIGLGIVDESQVDQSMHHLIKHLDCGLFELAA</sequence>
<evidence type="ECO:0000259" key="3">
    <source>
        <dbReference type="Pfam" id="PF04428"/>
    </source>
</evidence>
<dbReference type="STRING" id="294746.A5DG05"/>
<dbReference type="InterPro" id="IPR011009">
    <property type="entry name" value="Kinase-like_dom_sf"/>
</dbReference>
<dbReference type="GO" id="GO:0006646">
    <property type="term" value="P:phosphatidylethanolamine biosynthetic process"/>
    <property type="evidence" value="ECO:0007669"/>
    <property type="project" value="TreeGrafter"/>
</dbReference>
<dbReference type="EMBL" id="CH408156">
    <property type="protein sequence ID" value="EDK38108.2"/>
    <property type="molecule type" value="Genomic_DNA"/>
</dbReference>
<dbReference type="Pfam" id="PF01633">
    <property type="entry name" value="Choline_kinase"/>
    <property type="match status" value="1"/>
</dbReference>
<reference evidence="4 5" key="1">
    <citation type="journal article" date="2009" name="Nature">
        <title>Evolution of pathogenicity and sexual reproduction in eight Candida genomes.</title>
        <authorList>
            <person name="Butler G."/>
            <person name="Rasmussen M.D."/>
            <person name="Lin M.F."/>
            <person name="Santos M.A."/>
            <person name="Sakthikumar S."/>
            <person name="Munro C.A."/>
            <person name="Rheinbay E."/>
            <person name="Grabherr M."/>
            <person name="Forche A."/>
            <person name="Reedy J.L."/>
            <person name="Agrafioti I."/>
            <person name="Arnaud M.B."/>
            <person name="Bates S."/>
            <person name="Brown A.J."/>
            <person name="Brunke S."/>
            <person name="Costanzo M.C."/>
            <person name="Fitzpatrick D.A."/>
            <person name="de Groot P.W."/>
            <person name="Harris D."/>
            <person name="Hoyer L.L."/>
            <person name="Hube B."/>
            <person name="Klis F.M."/>
            <person name="Kodira C."/>
            <person name="Lennard N."/>
            <person name="Logue M.E."/>
            <person name="Martin R."/>
            <person name="Neiman A.M."/>
            <person name="Nikolaou E."/>
            <person name="Quail M.A."/>
            <person name="Quinn J."/>
            <person name="Santos M.C."/>
            <person name="Schmitzberger F.F."/>
            <person name="Sherlock G."/>
            <person name="Shah P."/>
            <person name="Silverstein K.A."/>
            <person name="Skrzypek M.S."/>
            <person name="Soll D."/>
            <person name="Staggs R."/>
            <person name="Stansfield I."/>
            <person name="Stumpf M.P."/>
            <person name="Sudbery P.E."/>
            <person name="Srikantha T."/>
            <person name="Zeng Q."/>
            <person name="Berman J."/>
            <person name="Berriman M."/>
            <person name="Heitman J."/>
            <person name="Gow N.A."/>
            <person name="Lorenz M.C."/>
            <person name="Birren B.W."/>
            <person name="Kellis M."/>
            <person name="Cuomo C.A."/>
        </authorList>
    </citation>
    <scope>NUCLEOTIDE SEQUENCE [LARGE SCALE GENOMIC DNA]</scope>
    <source>
        <strain evidence="5">ATCC 6260 / CBS 566 / DSM 6381 / JCM 1539 / NBRC 10279 / NRRL Y-324</strain>
    </source>
</reference>
<evidence type="ECO:0000313" key="5">
    <source>
        <dbReference type="Proteomes" id="UP000001997"/>
    </source>
</evidence>
<name>A5DG05_PICGU</name>
<feature type="region of interest" description="Disordered" evidence="2">
    <location>
        <begin position="27"/>
        <end position="61"/>
    </location>
</feature>
<dbReference type="CDD" id="cd05157">
    <property type="entry name" value="ETNK_euk"/>
    <property type="match status" value="1"/>
</dbReference>
<evidence type="ECO:0000256" key="2">
    <source>
        <dbReference type="SAM" id="MobiDB-lite"/>
    </source>
</evidence>
<dbReference type="KEGG" id="pgu:PGUG_02206"/>
<feature type="domain" description="Choline kinase N-terminal" evidence="3">
    <location>
        <begin position="73"/>
        <end position="119"/>
    </location>
</feature>
<evidence type="ECO:0000256" key="1">
    <source>
        <dbReference type="ARBA" id="ARBA00038211"/>
    </source>
</evidence>
<dbReference type="OrthoDB" id="10267235at2759"/>
<gene>
    <name evidence="4" type="ORF">PGUG_02206</name>
</gene>
<protein>
    <recommendedName>
        <fullName evidence="3">Choline kinase N-terminal domain-containing protein</fullName>
    </recommendedName>
</protein>
<dbReference type="PANTHER" id="PTHR22603">
    <property type="entry name" value="CHOLINE/ETHANOALAMINE KINASE"/>
    <property type="match status" value="1"/>
</dbReference>